<gene>
    <name evidence="1" type="ORF">NIIDNTM18_09800</name>
</gene>
<dbReference type="AlphaFoldDB" id="A0A6S6P0N1"/>
<proteinExistence type="predicted"/>
<protein>
    <submittedName>
        <fullName evidence="1">Uncharacterized protein</fullName>
    </submittedName>
</protein>
<name>A0A6S6P0N1_9MYCO</name>
<reference evidence="1 2" key="1">
    <citation type="submission" date="2020-07" db="EMBL/GenBank/DDBJ databases">
        <title>Complete genome sequence of Mycolicibacterium litorale like strain isolated from cardiac implantable electronic device infection.</title>
        <authorList>
            <person name="Fukano H."/>
            <person name="Miyama H."/>
            <person name="Hoshino Y."/>
        </authorList>
    </citation>
    <scope>NUCLEOTIDE SEQUENCE [LARGE SCALE GENOMIC DNA]</scope>
    <source>
        <strain evidence="1 2">NIIDNTM18</strain>
    </source>
</reference>
<evidence type="ECO:0000313" key="2">
    <source>
        <dbReference type="Proteomes" id="UP000515734"/>
    </source>
</evidence>
<sequence>MVRKVTGRVESPQKLLDALGKAAGERRIAVWSSTPADQELLEQTPLAHVVPDDPAPYAGVVINNLGGNKLDYYLRRQIEYVADGCSADTRNSTVTIRLSNEAPKEGLPDYVAAAPGIRSDIPLDVPRGAMVTSVRLLATKGATLTSALVDGQQVPVFSGIERGHPTFEVQLGIPPGQSGDLSFRLSEPTAAGPARVPVQPLIDTVKPKVSVPQCSE</sequence>
<evidence type="ECO:0000313" key="1">
    <source>
        <dbReference type="EMBL" id="BCI51702.1"/>
    </source>
</evidence>
<dbReference type="EMBL" id="AP023287">
    <property type="protein sequence ID" value="BCI51702.1"/>
    <property type="molecule type" value="Genomic_DNA"/>
</dbReference>
<organism evidence="1 2">
    <name type="scientific">Mycolicibacterium litorale</name>
    <dbReference type="NCBI Taxonomy" id="758802"/>
    <lineage>
        <taxon>Bacteria</taxon>
        <taxon>Bacillati</taxon>
        <taxon>Actinomycetota</taxon>
        <taxon>Actinomycetes</taxon>
        <taxon>Mycobacteriales</taxon>
        <taxon>Mycobacteriaceae</taxon>
        <taxon>Mycolicibacterium</taxon>
    </lineage>
</organism>
<dbReference type="Proteomes" id="UP000515734">
    <property type="component" value="Chromosome"/>
</dbReference>
<accession>A0A6S6P0N1</accession>